<dbReference type="Gene3D" id="3.30.1150.10">
    <property type="match status" value="1"/>
</dbReference>
<organism evidence="2">
    <name type="scientific">Salmonella enterica subsp. enterica serovar Panama</name>
    <dbReference type="NCBI Taxonomy" id="29472"/>
    <lineage>
        <taxon>Bacteria</taxon>
        <taxon>Pseudomonadati</taxon>
        <taxon>Pseudomonadota</taxon>
        <taxon>Gammaproteobacteria</taxon>
        <taxon>Enterobacterales</taxon>
        <taxon>Enterobacteriaceae</taxon>
        <taxon>Salmonella</taxon>
    </lineage>
</organism>
<comment type="caution">
    <text evidence="2">The sequence shown here is derived from an EMBL/GenBank/DDBJ whole genome shotgun (WGS) entry which is preliminary data.</text>
</comment>
<dbReference type="InterPro" id="IPR014161">
    <property type="entry name" value="Tol-Pal_TolA"/>
</dbReference>
<gene>
    <name evidence="2" type="primary">tolA</name>
    <name evidence="2" type="ORF">ATT75_10915</name>
</gene>
<evidence type="ECO:0000313" key="2">
    <source>
        <dbReference type="EMBL" id="ECX6033289.1"/>
    </source>
</evidence>
<protein>
    <submittedName>
        <fullName evidence="2">Cell envelope integrity protein TolA</fullName>
    </submittedName>
</protein>
<evidence type="ECO:0000256" key="1">
    <source>
        <dbReference type="SAM" id="SignalP"/>
    </source>
</evidence>
<dbReference type="Pfam" id="PF06519">
    <property type="entry name" value="TolA"/>
    <property type="match status" value="1"/>
</dbReference>
<dbReference type="AlphaFoldDB" id="A0A619ADW5"/>
<name>A0A619ADW5_SALET</name>
<sequence>MGIAAMLKSLRFIPLCVLILSGYVFAEDSGNHLSDSDVAKRAAEVAAAKAAAASGVDDLLSDLKSGINGGNKPDASFISYVKVIRNEIKKQLGNSLEIYKGKHCVLRLHLARDGFVSGISFEGGSSDLCNASIDAIRRIKKFPTPPSDAIYQKVKDSFLDFNLTEL</sequence>
<dbReference type="GO" id="GO:0019534">
    <property type="term" value="F:toxin transmembrane transporter activity"/>
    <property type="evidence" value="ECO:0007669"/>
    <property type="project" value="InterPro"/>
</dbReference>
<reference evidence="2" key="1">
    <citation type="submission" date="2018-07" db="EMBL/GenBank/DDBJ databases">
        <authorList>
            <consortium name="PulseNet: The National Subtyping Network for Foodborne Disease Surveillance"/>
            <person name="Tarr C.L."/>
            <person name="Trees E."/>
            <person name="Katz L.S."/>
            <person name="Carleton-Romer H.A."/>
            <person name="Stroika S."/>
            <person name="Kucerova Z."/>
            <person name="Roache K.F."/>
            <person name="Sabol A.L."/>
            <person name="Besser J."/>
            <person name="Gerner-Smidt P."/>
        </authorList>
    </citation>
    <scope>NUCLEOTIDE SEQUENCE</scope>
    <source>
        <strain evidence="2">PNUSAS001246</strain>
    </source>
</reference>
<dbReference type="GO" id="GO:0043213">
    <property type="term" value="P:bacteriocin transport"/>
    <property type="evidence" value="ECO:0007669"/>
    <property type="project" value="InterPro"/>
</dbReference>
<feature type="chain" id="PRO_5026072036" evidence="1">
    <location>
        <begin position="27"/>
        <end position="166"/>
    </location>
</feature>
<proteinExistence type="predicted"/>
<keyword evidence="1" id="KW-0732">Signal</keyword>
<accession>A0A619ADW5</accession>
<dbReference type="NCBIfam" id="TIGR02794">
    <property type="entry name" value="tolA_full"/>
    <property type="match status" value="1"/>
</dbReference>
<dbReference type="GO" id="GO:0016020">
    <property type="term" value="C:membrane"/>
    <property type="evidence" value="ECO:0007669"/>
    <property type="project" value="InterPro"/>
</dbReference>
<dbReference type="EMBL" id="AAKZQX010000013">
    <property type="protein sequence ID" value="ECX6033289.1"/>
    <property type="molecule type" value="Genomic_DNA"/>
</dbReference>
<feature type="signal peptide" evidence="1">
    <location>
        <begin position="1"/>
        <end position="26"/>
    </location>
</feature>
<dbReference type="SUPFAM" id="SSF74653">
    <property type="entry name" value="TolA/TonB C-terminal domain"/>
    <property type="match status" value="1"/>
</dbReference>